<evidence type="ECO:0000256" key="4">
    <source>
        <dbReference type="SAM" id="SignalP"/>
    </source>
</evidence>
<dbReference type="Pfam" id="PF01547">
    <property type="entry name" value="SBP_bac_1"/>
    <property type="match status" value="1"/>
</dbReference>
<dbReference type="PROSITE" id="PS51257">
    <property type="entry name" value="PROKAR_LIPOPROTEIN"/>
    <property type="match status" value="1"/>
</dbReference>
<dbReference type="Proteomes" id="UP000051236">
    <property type="component" value="Unassembled WGS sequence"/>
</dbReference>
<dbReference type="PATRIC" id="fig|1423734.3.peg.1016"/>
<evidence type="ECO:0000256" key="1">
    <source>
        <dbReference type="ARBA" id="ARBA00008520"/>
    </source>
</evidence>
<dbReference type="GO" id="GO:0055085">
    <property type="term" value="P:transmembrane transport"/>
    <property type="evidence" value="ECO:0007669"/>
    <property type="project" value="InterPro"/>
</dbReference>
<comment type="similarity">
    <text evidence="1">Belongs to the bacterial solute-binding protein 1 family.</text>
</comment>
<dbReference type="STRING" id="1423734.FC83_GL001002"/>
<evidence type="ECO:0000313" key="5">
    <source>
        <dbReference type="EMBL" id="KRM35478.1"/>
    </source>
</evidence>
<evidence type="ECO:0000256" key="3">
    <source>
        <dbReference type="ARBA" id="ARBA00022729"/>
    </source>
</evidence>
<keyword evidence="6" id="KW-1185">Reference proteome</keyword>
<dbReference type="eggNOG" id="COG1653">
    <property type="taxonomic scope" value="Bacteria"/>
</dbReference>
<proteinExistence type="inferred from homology"/>
<dbReference type="InterPro" id="IPR050490">
    <property type="entry name" value="Bact_solute-bd_prot1"/>
</dbReference>
<dbReference type="InterPro" id="IPR006059">
    <property type="entry name" value="SBP"/>
</dbReference>
<dbReference type="AlphaFoldDB" id="X0PGH4"/>
<feature type="chain" id="PRO_5009980987" evidence="4">
    <location>
        <begin position="24"/>
        <end position="433"/>
    </location>
</feature>
<dbReference type="OrthoDB" id="9763054at2"/>
<feature type="signal peptide" evidence="4">
    <location>
        <begin position="1"/>
        <end position="23"/>
    </location>
</feature>
<protein>
    <submittedName>
        <fullName evidence="5">Uncharacterized protein</fullName>
    </submittedName>
</protein>
<keyword evidence="3 4" id="KW-0732">Signal</keyword>
<name>X0PGH4_9LACO</name>
<evidence type="ECO:0000313" key="6">
    <source>
        <dbReference type="Proteomes" id="UP000051236"/>
    </source>
</evidence>
<dbReference type="SUPFAM" id="SSF53850">
    <property type="entry name" value="Periplasmic binding protein-like II"/>
    <property type="match status" value="1"/>
</dbReference>
<evidence type="ECO:0000256" key="2">
    <source>
        <dbReference type="ARBA" id="ARBA00022448"/>
    </source>
</evidence>
<gene>
    <name evidence="5" type="ORF">FC83_GL001002</name>
</gene>
<organism evidence="5 6">
    <name type="scientific">Agrilactobacillus composti DSM 18527 = JCM 14202</name>
    <dbReference type="NCBI Taxonomy" id="1423734"/>
    <lineage>
        <taxon>Bacteria</taxon>
        <taxon>Bacillati</taxon>
        <taxon>Bacillota</taxon>
        <taxon>Bacilli</taxon>
        <taxon>Lactobacillales</taxon>
        <taxon>Lactobacillaceae</taxon>
        <taxon>Agrilactobacillus</taxon>
    </lineage>
</organism>
<dbReference type="Gene3D" id="3.40.190.10">
    <property type="entry name" value="Periplasmic binding protein-like II"/>
    <property type="match status" value="2"/>
</dbReference>
<comment type="caution">
    <text evidence="5">The sequence shown here is derived from an EMBL/GenBank/DDBJ whole genome shotgun (WGS) entry which is preliminary data.</text>
</comment>
<dbReference type="RefSeq" id="WP_035454585.1">
    <property type="nucleotide sequence ID" value="NZ_AZGA01000015.1"/>
</dbReference>
<reference evidence="5 6" key="1">
    <citation type="journal article" date="2015" name="Genome Announc.">
        <title>Expanding the biotechnology potential of lactobacilli through comparative genomics of 213 strains and associated genera.</title>
        <authorList>
            <person name="Sun Z."/>
            <person name="Harris H.M."/>
            <person name="McCann A."/>
            <person name="Guo C."/>
            <person name="Argimon S."/>
            <person name="Zhang W."/>
            <person name="Yang X."/>
            <person name="Jeffery I.B."/>
            <person name="Cooney J.C."/>
            <person name="Kagawa T.F."/>
            <person name="Liu W."/>
            <person name="Song Y."/>
            <person name="Salvetti E."/>
            <person name="Wrobel A."/>
            <person name="Rasinkangas P."/>
            <person name="Parkhill J."/>
            <person name="Rea M.C."/>
            <person name="O'Sullivan O."/>
            <person name="Ritari J."/>
            <person name="Douillard F.P."/>
            <person name="Paul Ross R."/>
            <person name="Yang R."/>
            <person name="Briner A.E."/>
            <person name="Felis G.E."/>
            <person name="de Vos W.M."/>
            <person name="Barrangou R."/>
            <person name="Klaenhammer T.R."/>
            <person name="Caufield P.W."/>
            <person name="Cui Y."/>
            <person name="Zhang H."/>
            <person name="O'Toole P.W."/>
        </authorList>
    </citation>
    <scope>NUCLEOTIDE SEQUENCE [LARGE SCALE GENOMIC DNA]</scope>
    <source>
        <strain evidence="5 6">DSM 18527</strain>
    </source>
</reference>
<keyword evidence="2" id="KW-0813">Transport</keyword>
<dbReference type="PROSITE" id="PS01037">
    <property type="entry name" value="SBP_BACTERIAL_1"/>
    <property type="match status" value="1"/>
</dbReference>
<accession>X0PGH4</accession>
<dbReference type="PANTHER" id="PTHR43649">
    <property type="entry name" value="ARABINOSE-BINDING PROTEIN-RELATED"/>
    <property type="match status" value="1"/>
</dbReference>
<dbReference type="InterPro" id="IPR006061">
    <property type="entry name" value="SBP_1_CS"/>
</dbReference>
<sequence length="433" mass="47564">MKIGWKKIAVMAMAALATTTALAACSSGSSSSSSSNGKTTISILQGKVEVNKQLKQIATEYEKTHPNVKITVSSIGGGTEYNPVLKTRISSGNAPTIFSLAGPADAKQFSAQAADLSKTKVAKAALPGTASAVQIGSKTLGIPFNIEGYGFVYNKEVFQKAGIDPTSIKTYDDLVNAVNTLNDKKSELGIKGVFALPGKETWVLSDHLANLYIGQEFNGNAKKMYDSKSMKFTANEEMKQMIDLQNKFSIKPVMQMDYSQQVNQYFSQGKAAMIQQGDWIYPTVEQIDKNFAKNQIGMIPIPVKGQEDKLPVGTSLYWAVNKKKSTKEQKAATDFLAWLYTSDAGKKDVVNKLHFVPAYKGYDNFKMADPLSQVVFDYSQRKATTGWAFPAYTGTSWDPNTFQPNLQRYLAGKQSWDKTVKNSIDGWKTQQNK</sequence>
<dbReference type="EMBL" id="AZGA01000015">
    <property type="protein sequence ID" value="KRM35478.1"/>
    <property type="molecule type" value="Genomic_DNA"/>
</dbReference>